<accession>A0A7S4N0M6</accession>
<dbReference type="PROSITE" id="PS50005">
    <property type="entry name" value="TPR"/>
    <property type="match status" value="1"/>
</dbReference>
<keyword evidence="2" id="KW-0677">Repeat</keyword>
<dbReference type="PANTHER" id="PTHR46512:SF1">
    <property type="entry name" value="PEPTIDYLPROLYL ISOMERASE"/>
    <property type="match status" value="1"/>
</dbReference>
<evidence type="ECO:0000256" key="4">
    <source>
        <dbReference type="PROSITE-ProRule" id="PRU00339"/>
    </source>
</evidence>
<dbReference type="InterPro" id="IPR019734">
    <property type="entry name" value="TPR_rpt"/>
</dbReference>
<sequence length="483" mass="54951">MRRAGGVRMSSSMRWFLLLLIESSMCFKFVYIPCEPGMPMEEWELFPKKGDDEISCLTVHLQKWFSKSGRLSDDQKAQLKEQVKLHAQKKNLTVDNVFENSTISDDILQTESVEIITLLPPMQEHGYVSVSMYVDDKGLVRNLLQNDRASGLMESLTSRRGPVLGDAFLGRCYDNEQDTFKRLDFLLTDVSSSAGWAKICLEQKKSAVINHERMKEHFKQLTTSKVPKEQEETADDKLDDDLRSDLQQSLEDENDVLKRDGYASFPARNEPIPCSDEECFRIYQEIKGLGHESLKNRIYDLALRRYQKAKRYLMHRRHLNENAIKSISEKTWTENLVSCDLNIALAGLKLGRSRTCEKACKSALQLDPKNVKALYRMGLSLKGRGEYRQAQEFFNKCLALSPNPAAKEAIQACMREEKMASKAASDFATKIFSKGLGSFYPDAKPAEEEGKEEEPPALEEDKQGDEENKDDNCECCPTDSAAL</sequence>
<evidence type="ECO:0000256" key="6">
    <source>
        <dbReference type="SAM" id="SignalP"/>
    </source>
</evidence>
<evidence type="ECO:0000256" key="3">
    <source>
        <dbReference type="ARBA" id="ARBA00022803"/>
    </source>
</evidence>
<dbReference type="GO" id="GO:0044183">
    <property type="term" value="F:protein folding chaperone"/>
    <property type="evidence" value="ECO:0007669"/>
    <property type="project" value="TreeGrafter"/>
</dbReference>
<dbReference type="SUPFAM" id="SSF48452">
    <property type="entry name" value="TPR-like"/>
    <property type="match status" value="1"/>
</dbReference>
<dbReference type="SMART" id="SM00028">
    <property type="entry name" value="TPR"/>
    <property type="match status" value="2"/>
</dbReference>
<protein>
    <submittedName>
        <fullName evidence="7">Uncharacterized protein</fullName>
    </submittedName>
</protein>
<reference evidence="7" key="1">
    <citation type="submission" date="2021-01" db="EMBL/GenBank/DDBJ databases">
        <authorList>
            <person name="Corre E."/>
            <person name="Pelletier E."/>
            <person name="Niang G."/>
            <person name="Scheremetjew M."/>
            <person name="Finn R."/>
            <person name="Kale V."/>
            <person name="Holt S."/>
            <person name="Cochrane G."/>
            <person name="Meng A."/>
            <person name="Brown T."/>
            <person name="Cohen L."/>
        </authorList>
    </citation>
    <scope>NUCLEOTIDE SEQUENCE</scope>
    <source>
        <strain evidence="7">CCMP 2712</strain>
    </source>
</reference>
<feature type="chain" id="PRO_5031530489" evidence="6">
    <location>
        <begin position="27"/>
        <end position="483"/>
    </location>
</feature>
<dbReference type="GO" id="GO:0005740">
    <property type="term" value="C:mitochondrial envelope"/>
    <property type="evidence" value="ECO:0007669"/>
    <property type="project" value="TreeGrafter"/>
</dbReference>
<dbReference type="EMBL" id="HBKN01005320">
    <property type="protein sequence ID" value="CAE2258255.1"/>
    <property type="molecule type" value="Transcribed_RNA"/>
</dbReference>
<evidence type="ECO:0000256" key="5">
    <source>
        <dbReference type="SAM" id="MobiDB-lite"/>
    </source>
</evidence>
<dbReference type="InterPro" id="IPR011990">
    <property type="entry name" value="TPR-like_helical_dom_sf"/>
</dbReference>
<feature type="repeat" description="TPR" evidence="4">
    <location>
        <begin position="371"/>
        <end position="404"/>
    </location>
</feature>
<feature type="compositionally biased region" description="Acidic residues" evidence="5">
    <location>
        <begin position="449"/>
        <end position="469"/>
    </location>
</feature>
<dbReference type="GO" id="GO:0016020">
    <property type="term" value="C:membrane"/>
    <property type="evidence" value="ECO:0007669"/>
    <property type="project" value="TreeGrafter"/>
</dbReference>
<gene>
    <name evidence="7" type="ORF">GTHE00462_LOCUS4382</name>
</gene>
<feature type="region of interest" description="Disordered" evidence="5">
    <location>
        <begin position="219"/>
        <end position="241"/>
    </location>
</feature>
<keyword evidence="3 4" id="KW-0802">TPR repeat</keyword>
<evidence type="ECO:0000256" key="2">
    <source>
        <dbReference type="ARBA" id="ARBA00022737"/>
    </source>
</evidence>
<dbReference type="Gene3D" id="1.25.40.10">
    <property type="entry name" value="Tetratricopeptide repeat domain"/>
    <property type="match status" value="1"/>
</dbReference>
<dbReference type="GO" id="GO:0012505">
    <property type="term" value="C:endomembrane system"/>
    <property type="evidence" value="ECO:0007669"/>
    <property type="project" value="TreeGrafter"/>
</dbReference>
<feature type="region of interest" description="Disordered" evidence="5">
    <location>
        <begin position="438"/>
        <end position="483"/>
    </location>
</feature>
<organism evidence="7">
    <name type="scientific">Guillardia theta</name>
    <name type="common">Cryptophyte</name>
    <name type="synonym">Cryptomonas phi</name>
    <dbReference type="NCBI Taxonomy" id="55529"/>
    <lineage>
        <taxon>Eukaryota</taxon>
        <taxon>Cryptophyceae</taxon>
        <taxon>Pyrenomonadales</taxon>
        <taxon>Geminigeraceae</taxon>
        <taxon>Guillardia</taxon>
    </lineage>
</organism>
<evidence type="ECO:0000313" key="7">
    <source>
        <dbReference type="EMBL" id="CAE2258255.1"/>
    </source>
</evidence>
<feature type="signal peptide" evidence="6">
    <location>
        <begin position="1"/>
        <end position="26"/>
    </location>
</feature>
<dbReference type="PROSITE" id="PS50293">
    <property type="entry name" value="TPR_REGION"/>
    <property type="match status" value="1"/>
</dbReference>
<dbReference type="Pfam" id="PF07719">
    <property type="entry name" value="TPR_2"/>
    <property type="match status" value="1"/>
</dbReference>
<dbReference type="InterPro" id="IPR013105">
    <property type="entry name" value="TPR_2"/>
</dbReference>
<name>A0A7S4N0M6_GUITH</name>
<evidence type="ECO:0000256" key="1">
    <source>
        <dbReference type="ARBA" id="ARBA00022553"/>
    </source>
</evidence>
<proteinExistence type="predicted"/>
<dbReference type="PANTHER" id="PTHR46512">
    <property type="entry name" value="PEPTIDYLPROLYL ISOMERASE"/>
    <property type="match status" value="1"/>
</dbReference>
<dbReference type="InterPro" id="IPR050754">
    <property type="entry name" value="FKBP4/5/8-like"/>
</dbReference>
<keyword evidence="6" id="KW-0732">Signal</keyword>
<keyword evidence="1" id="KW-0597">Phosphoprotein</keyword>
<dbReference type="GO" id="GO:0005829">
    <property type="term" value="C:cytosol"/>
    <property type="evidence" value="ECO:0007669"/>
    <property type="project" value="TreeGrafter"/>
</dbReference>
<dbReference type="AlphaFoldDB" id="A0A7S4N0M6"/>